<dbReference type="HOGENOM" id="CLU_1007199_0_0_10"/>
<evidence type="ECO:0000259" key="5">
    <source>
        <dbReference type="PROSITE" id="PS51278"/>
    </source>
</evidence>
<sequence length="276" mass="31510">MLLYPRQRNESALAEIRNLLTKNLLANEERGKEATGVAIIQKDGEAFIEKQPVSASDFVDSERYAKLLEKIDSNTVVILGHTRRPTKGDVLCHHNNHPIVTGAILGIHNGQVENDEQQFAECGCTRTGEVDSEIIFRYIERYSRDGITEKTLPKVQSKLQLLKGQLTFLSCDRRTPHKLLVAKHLNPLSLYYDDELSTLIFSSRYVFLRKYYGTKAIQQNVKGEHLYLFDATTLEAYEGKPVYQMALGRTAVKNPLEYECYKNTLKDYPFEAKFAV</sequence>
<dbReference type="SUPFAM" id="SSF56235">
    <property type="entry name" value="N-terminal nucleophile aminohydrolases (Ntn hydrolases)"/>
    <property type="match status" value="1"/>
</dbReference>
<dbReference type="GO" id="GO:0004360">
    <property type="term" value="F:glutamine-fructose-6-phosphate transaminase (isomerizing) activity"/>
    <property type="evidence" value="ECO:0007669"/>
    <property type="project" value="UniProtKB-EC"/>
</dbReference>
<dbReference type="Gene3D" id="3.60.20.10">
    <property type="entry name" value="Glutamine Phosphoribosylpyrophosphate, subunit 1, domain 1"/>
    <property type="match status" value="1"/>
</dbReference>
<keyword evidence="4" id="KW-0315">Glutamine amidotransferase</keyword>
<dbReference type="RefSeq" id="WP_012498948.1">
    <property type="nucleotide sequence ID" value="NC_011026.1"/>
</dbReference>
<evidence type="ECO:0000256" key="2">
    <source>
        <dbReference type="ARBA" id="ARBA00012916"/>
    </source>
</evidence>
<name>B3QU66_CHLT3</name>
<dbReference type="EMBL" id="CP001100">
    <property type="protein sequence ID" value="ACF12864.1"/>
    <property type="molecule type" value="Genomic_DNA"/>
</dbReference>
<evidence type="ECO:0000256" key="1">
    <source>
        <dbReference type="ARBA" id="ARBA00001031"/>
    </source>
</evidence>
<dbReference type="PROSITE" id="PS51278">
    <property type="entry name" value="GATASE_TYPE_2"/>
    <property type="match status" value="1"/>
</dbReference>
<dbReference type="GO" id="GO:0016853">
    <property type="term" value="F:isomerase activity"/>
    <property type="evidence" value="ECO:0007669"/>
    <property type="project" value="UniProtKB-KW"/>
</dbReference>
<dbReference type="PANTHER" id="PTHR10937">
    <property type="entry name" value="GLUCOSAMINE--FRUCTOSE-6-PHOSPHATE AMINOTRANSFERASE, ISOMERIZING"/>
    <property type="match status" value="1"/>
</dbReference>
<reference evidence="6 7" key="1">
    <citation type="submission" date="2008-06" db="EMBL/GenBank/DDBJ databases">
        <title>Complete sequence of Chloroherpeton thalassium ATCC 35110.</title>
        <authorList>
            <consortium name="US DOE Joint Genome Institute"/>
            <person name="Lucas S."/>
            <person name="Copeland A."/>
            <person name="Lapidus A."/>
            <person name="Glavina del Rio T."/>
            <person name="Dalin E."/>
            <person name="Tice H."/>
            <person name="Bruce D."/>
            <person name="Goodwin L."/>
            <person name="Pitluck S."/>
            <person name="Schmutz J."/>
            <person name="Larimer F."/>
            <person name="Land M."/>
            <person name="Hauser L."/>
            <person name="Kyrpides N."/>
            <person name="Mikhailova N."/>
            <person name="Liu Z."/>
            <person name="Li T."/>
            <person name="Zhao F."/>
            <person name="Overmann J."/>
            <person name="Bryant D.A."/>
            <person name="Richardson P."/>
        </authorList>
    </citation>
    <scope>NUCLEOTIDE SEQUENCE [LARGE SCALE GENOMIC DNA]</scope>
    <source>
        <strain evidence="7">ATCC 35110 / GB-78</strain>
    </source>
</reference>
<gene>
    <name evidence="6" type="ordered locus">Ctha_0393</name>
</gene>
<comment type="catalytic activity">
    <reaction evidence="1">
        <text>D-fructose 6-phosphate + L-glutamine = D-glucosamine 6-phosphate + L-glutamate</text>
        <dbReference type="Rhea" id="RHEA:13237"/>
        <dbReference type="ChEBI" id="CHEBI:29985"/>
        <dbReference type="ChEBI" id="CHEBI:58359"/>
        <dbReference type="ChEBI" id="CHEBI:58725"/>
        <dbReference type="ChEBI" id="CHEBI:61527"/>
        <dbReference type="EC" id="2.6.1.16"/>
    </reaction>
</comment>
<dbReference type="Proteomes" id="UP000001208">
    <property type="component" value="Chromosome"/>
</dbReference>
<dbReference type="InterPro" id="IPR029055">
    <property type="entry name" value="Ntn_hydrolases_N"/>
</dbReference>
<dbReference type="EC" id="2.6.1.16" evidence="2"/>
<dbReference type="KEGG" id="cts:Ctha_0393"/>
<keyword evidence="3 6" id="KW-0808">Transferase</keyword>
<dbReference type="InterPro" id="IPR017932">
    <property type="entry name" value="GATase_2_dom"/>
</dbReference>
<dbReference type="AlphaFoldDB" id="B3QU66"/>
<evidence type="ECO:0000313" key="6">
    <source>
        <dbReference type="EMBL" id="ACF12864.1"/>
    </source>
</evidence>
<dbReference type="Pfam" id="PF13522">
    <property type="entry name" value="GATase_6"/>
    <property type="match status" value="1"/>
</dbReference>
<feature type="domain" description="Glutamine amidotransferase type-2" evidence="5">
    <location>
        <begin position="1"/>
        <end position="231"/>
    </location>
</feature>
<dbReference type="eggNOG" id="COG0449">
    <property type="taxonomic scope" value="Bacteria"/>
</dbReference>
<dbReference type="STRING" id="517418.Ctha_0393"/>
<protein>
    <recommendedName>
        <fullName evidence="2">glutamine--fructose-6-phosphate transaminase (isomerizing)</fullName>
        <ecNumber evidence="2">2.6.1.16</ecNumber>
    </recommendedName>
</protein>
<organism evidence="6 7">
    <name type="scientific">Chloroherpeton thalassium (strain ATCC 35110 / GB-78)</name>
    <dbReference type="NCBI Taxonomy" id="517418"/>
    <lineage>
        <taxon>Bacteria</taxon>
        <taxon>Pseudomonadati</taxon>
        <taxon>Chlorobiota</taxon>
        <taxon>Chlorobiia</taxon>
        <taxon>Chlorobiales</taxon>
        <taxon>Chloroherpetonaceae</taxon>
        <taxon>Chloroherpeton</taxon>
    </lineage>
</organism>
<evidence type="ECO:0000313" key="7">
    <source>
        <dbReference type="Proteomes" id="UP000001208"/>
    </source>
</evidence>
<proteinExistence type="predicted"/>
<evidence type="ECO:0000256" key="4">
    <source>
        <dbReference type="ARBA" id="ARBA00022962"/>
    </source>
</evidence>
<keyword evidence="7" id="KW-1185">Reference proteome</keyword>
<keyword evidence="6" id="KW-0413">Isomerase</keyword>
<accession>B3QU66</accession>
<evidence type="ECO:0000256" key="3">
    <source>
        <dbReference type="ARBA" id="ARBA00022679"/>
    </source>
</evidence>